<dbReference type="Gene3D" id="2.60.40.10">
    <property type="entry name" value="Immunoglobulins"/>
    <property type="match status" value="7"/>
</dbReference>
<dbReference type="Proteomes" id="UP001652700">
    <property type="component" value="Unplaced"/>
</dbReference>
<evidence type="ECO:0000256" key="13">
    <source>
        <dbReference type="ARBA" id="ARBA00023137"/>
    </source>
</evidence>
<dbReference type="InterPro" id="IPR050122">
    <property type="entry name" value="RTK"/>
</dbReference>
<evidence type="ECO:0000256" key="4">
    <source>
        <dbReference type="ARBA" id="ARBA00022475"/>
    </source>
</evidence>
<keyword evidence="9" id="KW-0418">Kinase</keyword>
<dbReference type="RefSeq" id="XP_050509261.1">
    <property type="nucleotide sequence ID" value="XM_050653304.1"/>
</dbReference>
<dbReference type="InterPro" id="IPR011009">
    <property type="entry name" value="Kinase-like_dom_sf"/>
</dbReference>
<comment type="catalytic activity">
    <reaction evidence="18">
        <text>L-tyrosyl-[protein] + ATP = O-phospho-L-tyrosyl-[protein] + ADP + H(+)</text>
        <dbReference type="Rhea" id="RHEA:10596"/>
        <dbReference type="Rhea" id="RHEA-COMP:10136"/>
        <dbReference type="Rhea" id="RHEA-COMP:20101"/>
        <dbReference type="ChEBI" id="CHEBI:15378"/>
        <dbReference type="ChEBI" id="CHEBI:30616"/>
        <dbReference type="ChEBI" id="CHEBI:46858"/>
        <dbReference type="ChEBI" id="CHEBI:61978"/>
        <dbReference type="ChEBI" id="CHEBI:456216"/>
        <dbReference type="EC" id="2.7.10.1"/>
    </reaction>
</comment>
<dbReference type="InterPro" id="IPR001245">
    <property type="entry name" value="Ser-Thr/Tyr_kinase_cat_dom"/>
</dbReference>
<dbReference type="InterPro" id="IPR000719">
    <property type="entry name" value="Prot_kinase_dom"/>
</dbReference>
<dbReference type="SMART" id="SM00409">
    <property type="entry name" value="IG"/>
    <property type="match status" value="5"/>
</dbReference>
<dbReference type="SMART" id="SM00408">
    <property type="entry name" value="IGc2"/>
    <property type="match status" value="3"/>
</dbReference>
<keyword evidence="16" id="KW-0325">Glycoprotein</keyword>
<evidence type="ECO:0000256" key="10">
    <source>
        <dbReference type="ARBA" id="ARBA00022840"/>
    </source>
</evidence>
<dbReference type="SUPFAM" id="SSF56112">
    <property type="entry name" value="Protein kinase-like (PK-like)"/>
    <property type="match status" value="1"/>
</dbReference>
<name>A0ABM5KGD2_DIAVI</name>
<feature type="binding site" evidence="19">
    <location>
        <position position="868"/>
    </location>
    <ligand>
        <name>ATP</name>
        <dbReference type="ChEBI" id="CHEBI:30616"/>
    </ligand>
</feature>
<reference evidence="24" key="1">
    <citation type="submission" date="2025-05" db="UniProtKB">
        <authorList>
            <consortium name="EnsemblMetazoa"/>
        </authorList>
    </citation>
    <scope>IDENTIFICATION</scope>
</reference>
<dbReference type="InterPro" id="IPR007110">
    <property type="entry name" value="Ig-like_dom"/>
</dbReference>
<dbReference type="GeneID" id="114340514"/>
<feature type="domain" description="Protein kinase" evidence="22">
    <location>
        <begin position="830"/>
        <end position="1223"/>
    </location>
</feature>
<dbReference type="InterPro" id="IPR003599">
    <property type="entry name" value="Ig_sub"/>
</dbReference>
<dbReference type="Pfam" id="PF07679">
    <property type="entry name" value="I-set"/>
    <property type="match status" value="2"/>
</dbReference>
<dbReference type="PROSITE" id="PS50835">
    <property type="entry name" value="IG_LIKE"/>
    <property type="match status" value="4"/>
</dbReference>
<feature type="signal peptide" evidence="21">
    <location>
        <begin position="1"/>
        <end position="23"/>
    </location>
</feature>
<evidence type="ECO:0000256" key="7">
    <source>
        <dbReference type="ARBA" id="ARBA00022692"/>
    </source>
</evidence>
<evidence type="ECO:0000313" key="24">
    <source>
        <dbReference type="EnsemblMetazoa" id="XP_050509261.1"/>
    </source>
</evidence>
<protein>
    <recommendedName>
        <fullName evidence="2">receptor protein-tyrosine kinase</fullName>
        <ecNumber evidence="2">2.7.10.1</ecNumber>
    </recommendedName>
</protein>
<dbReference type="EC" id="2.7.10.1" evidence="2"/>
<dbReference type="PROSITE" id="PS00107">
    <property type="entry name" value="PROTEIN_KINASE_ATP"/>
    <property type="match status" value="1"/>
</dbReference>
<dbReference type="InterPro" id="IPR013783">
    <property type="entry name" value="Ig-like_fold"/>
</dbReference>
<keyword evidence="3" id="KW-0217">Developmental protein</keyword>
<evidence type="ECO:0000256" key="1">
    <source>
        <dbReference type="ARBA" id="ARBA00004251"/>
    </source>
</evidence>
<evidence type="ECO:0000256" key="20">
    <source>
        <dbReference type="SAM" id="Phobius"/>
    </source>
</evidence>
<keyword evidence="7 20" id="KW-0812">Transmembrane</keyword>
<dbReference type="EnsemblMetazoa" id="XM_050653304.1">
    <property type="protein sequence ID" value="XP_050509261.1"/>
    <property type="gene ID" value="LOC114340514"/>
</dbReference>
<dbReference type="Pfam" id="PF00047">
    <property type="entry name" value="ig"/>
    <property type="match status" value="1"/>
</dbReference>
<evidence type="ECO:0000256" key="5">
    <source>
        <dbReference type="ARBA" id="ARBA00022553"/>
    </source>
</evidence>
<organism evidence="24 25">
    <name type="scientific">Diabrotica virgifera virgifera</name>
    <name type="common">western corn rootworm</name>
    <dbReference type="NCBI Taxonomy" id="50390"/>
    <lineage>
        <taxon>Eukaryota</taxon>
        <taxon>Metazoa</taxon>
        <taxon>Ecdysozoa</taxon>
        <taxon>Arthropoda</taxon>
        <taxon>Hexapoda</taxon>
        <taxon>Insecta</taxon>
        <taxon>Pterygota</taxon>
        <taxon>Neoptera</taxon>
        <taxon>Endopterygota</taxon>
        <taxon>Coleoptera</taxon>
        <taxon>Polyphaga</taxon>
        <taxon>Cucujiformia</taxon>
        <taxon>Chrysomeloidea</taxon>
        <taxon>Chrysomelidae</taxon>
        <taxon>Galerucinae</taxon>
        <taxon>Diabroticina</taxon>
        <taxon>Diabroticites</taxon>
        <taxon>Diabrotica</taxon>
    </lineage>
</organism>
<evidence type="ECO:0000256" key="17">
    <source>
        <dbReference type="ARBA" id="ARBA00023319"/>
    </source>
</evidence>
<dbReference type="InterPro" id="IPR036179">
    <property type="entry name" value="Ig-like_dom_sf"/>
</dbReference>
<dbReference type="SUPFAM" id="SSF48726">
    <property type="entry name" value="Immunoglobulin"/>
    <property type="match status" value="4"/>
</dbReference>
<keyword evidence="11 20" id="KW-1133">Transmembrane helix</keyword>
<evidence type="ECO:0000256" key="6">
    <source>
        <dbReference type="ARBA" id="ARBA00022679"/>
    </source>
</evidence>
<keyword evidence="15" id="KW-0675">Receptor</keyword>
<keyword evidence="21" id="KW-0732">Signal</keyword>
<comment type="subcellular location">
    <subcellularLocation>
        <location evidence="1">Cell membrane</location>
        <topology evidence="1">Single-pass type I membrane protein</topology>
    </subcellularLocation>
</comment>
<dbReference type="PROSITE" id="PS50011">
    <property type="entry name" value="PROTEIN_KINASE_DOM"/>
    <property type="match status" value="1"/>
</dbReference>
<evidence type="ECO:0000256" key="15">
    <source>
        <dbReference type="ARBA" id="ARBA00023170"/>
    </source>
</evidence>
<keyword evidence="17" id="KW-0393">Immunoglobulin domain</keyword>
<feature type="domain" description="Ig-like" evidence="23">
    <location>
        <begin position="544"/>
        <end position="646"/>
    </location>
</feature>
<keyword evidence="5" id="KW-0597">Phosphoprotein</keyword>
<evidence type="ECO:0000256" key="12">
    <source>
        <dbReference type="ARBA" id="ARBA00023136"/>
    </source>
</evidence>
<keyword evidence="13" id="KW-0829">Tyrosine-protein kinase</keyword>
<evidence type="ECO:0000259" key="23">
    <source>
        <dbReference type="PROSITE" id="PS50835"/>
    </source>
</evidence>
<accession>A0ABM5KGD2</accession>
<evidence type="ECO:0000256" key="21">
    <source>
        <dbReference type="SAM" id="SignalP"/>
    </source>
</evidence>
<evidence type="ECO:0000256" key="18">
    <source>
        <dbReference type="ARBA" id="ARBA00051243"/>
    </source>
</evidence>
<evidence type="ECO:0000256" key="8">
    <source>
        <dbReference type="ARBA" id="ARBA00022741"/>
    </source>
</evidence>
<evidence type="ECO:0000313" key="25">
    <source>
        <dbReference type="Proteomes" id="UP001652700"/>
    </source>
</evidence>
<feature type="transmembrane region" description="Helical" evidence="20">
    <location>
        <begin position="755"/>
        <end position="776"/>
    </location>
</feature>
<dbReference type="PROSITE" id="PS00240">
    <property type="entry name" value="RECEPTOR_TYR_KIN_III"/>
    <property type="match status" value="1"/>
</dbReference>
<evidence type="ECO:0000259" key="22">
    <source>
        <dbReference type="PROSITE" id="PS50011"/>
    </source>
</evidence>
<evidence type="ECO:0000256" key="19">
    <source>
        <dbReference type="PROSITE-ProRule" id="PRU10141"/>
    </source>
</evidence>
<dbReference type="PANTHER" id="PTHR24416">
    <property type="entry name" value="TYROSINE-PROTEIN KINASE RECEPTOR"/>
    <property type="match status" value="1"/>
</dbReference>
<evidence type="ECO:0000256" key="3">
    <source>
        <dbReference type="ARBA" id="ARBA00022473"/>
    </source>
</evidence>
<evidence type="ECO:0000256" key="16">
    <source>
        <dbReference type="ARBA" id="ARBA00023180"/>
    </source>
</evidence>
<dbReference type="Gene3D" id="3.30.200.20">
    <property type="entry name" value="Phosphorylase Kinase, domain 1"/>
    <property type="match status" value="1"/>
</dbReference>
<feature type="domain" description="Ig-like" evidence="23">
    <location>
        <begin position="30"/>
        <end position="124"/>
    </location>
</feature>
<evidence type="ECO:0000256" key="2">
    <source>
        <dbReference type="ARBA" id="ARBA00011902"/>
    </source>
</evidence>
<evidence type="ECO:0000256" key="9">
    <source>
        <dbReference type="ARBA" id="ARBA00022777"/>
    </source>
</evidence>
<dbReference type="CDD" id="cd00096">
    <property type="entry name" value="Ig"/>
    <property type="match status" value="3"/>
</dbReference>
<feature type="domain" description="Ig-like" evidence="23">
    <location>
        <begin position="244"/>
        <end position="329"/>
    </location>
</feature>
<sequence length="1408" mass="159384">MALKNNFVIFLVFVGELCSVAVGGSLYSSPQILLAEKEYVLEKNESFTIFCQGNKPLTWTLPSPKDPVKQKWTTHTIKAEKANNPMYKYGSRLKLYNMSYPFVGFYSCHFQDGQDIADEDSDSNKVYLFVNDKENLKVENNQVNIDNIYVQKGDVALIPCRPTAPDVEVKLFMIDSDNIEVPLNVLLEEKNVMYWYKKFHGIFTNDTTLEGEVLYSCEYKKDNVTQKNAEYLTVEKKTSYIPTPNIVDENKGHTTIGDTIKLNCSPQYTKINVMFDWDTPTGFDPKRMKKTDTPNESTLTVLNATKNDRGVYTCLVYDHQKHRNSRNITMTVFDKNFADIFMKERTDTYRLEVRAGKDQVTWVVEVWGHPQTKFTWLNNRNETIPQGKGKKYEVETTAPQFYSPDQRDLISLKIKNLAIGDFGTYTLMGSNRAMVKPITFFLNVTAGPVVIVQTDPFHLVGVPGKVTCTAAAHPSPDFQWEYKSCLQDTCQYKPIEGKIISTEGVKVTSEIEVNPKENGLAKCIAVNSIGQETDIIGYFVTDVPDGFAITGFDDTVIVDAVQHKAIYAFGEKIHVVCSATLSNYSEVSWNRNGGPIPPSTRLKLSNKTSEYSSSSILEIGNSNISDKGTYKCVARTATGYKSKDIEILIVDPVNAQITDTNMKGEMMQDFPNPVMMHCGVTGVPKPHINWYKDNVLFVPTDPRIVFEDERQTLRFNETKIEDAGKYKCEAAYKDIRDFREVKLSFSNAPGPRQDWLIYIILFLFLALICVGIFLFLKVRKERRLKQEMKLLGLANFEKGAVENINPELGIDDQAELLPYDRKWEFPIEQLKLGKQLGSGAFGVVLKGEAKCIVEGEPVTTVAVKMVKKNADNTYIKALASELKIMAHLGKHLNVVNLLGACTKNVAKRELLVIVEYCRFGNLQNYLLRHREHFINQIDPHTGKVNYMIGHELLDRTYSISSNRSQVQSPLMRYATLAFSDSTNSAGLPPPNTMGDYRAHAGSDNTDMTTVTQGDDGVVLSNNSVQPEWRSNYKGDYKGNINPISTKDLIAYAFQVARGMEYLASRKVLHGDLAARNILLSDENIVKICDFGLAKSMYKNDNYKKRGDTPLPVKWMAIESIRDRVFSTQSDVWSYGIVLWELFSLGRTPYPGMEADERLYHKLLDGYRLESPEYSPKEVYQIMTECWLAKPVGRPSFTKLTERIGTLLEETLRKHYIDLNDPYLVMNTKMLEGQSDYLSMLSPPTFDVIVSPHYVNDIMTQQPAPDEGYMSMKPNTIFSPRITEDEVFNFTPSNRKNLTSEGGKAQELLPMLHVISEADTETPLNSPTRPSDPNSISNPMYHLPPTILNDCTNGQTEIVKSADNYVSMPQSKNLIKDRSAQENKPAMDEKKESHRYVNDGLQDWTSIKV</sequence>
<evidence type="ECO:0000256" key="14">
    <source>
        <dbReference type="ARBA" id="ARBA00023157"/>
    </source>
</evidence>
<keyword evidence="14" id="KW-1015">Disulfide bond</keyword>
<keyword evidence="25" id="KW-1185">Reference proteome</keyword>
<proteinExistence type="predicted"/>
<dbReference type="PIRSF" id="PIRSF000615">
    <property type="entry name" value="TyrPK_CSF1-R"/>
    <property type="match status" value="1"/>
</dbReference>
<dbReference type="Pfam" id="PF07714">
    <property type="entry name" value="PK_Tyr_Ser-Thr"/>
    <property type="match status" value="1"/>
</dbReference>
<feature type="domain" description="Ig-like" evidence="23">
    <location>
        <begin position="652"/>
        <end position="744"/>
    </location>
</feature>
<dbReference type="InterPro" id="IPR013098">
    <property type="entry name" value="Ig_I-set"/>
</dbReference>
<evidence type="ECO:0000256" key="11">
    <source>
        <dbReference type="ARBA" id="ARBA00022989"/>
    </source>
</evidence>
<keyword evidence="12 20" id="KW-0472">Membrane</keyword>
<dbReference type="InterPro" id="IPR003598">
    <property type="entry name" value="Ig_sub2"/>
</dbReference>
<keyword evidence="10 19" id="KW-0067">ATP-binding</keyword>
<dbReference type="InterPro" id="IPR013151">
    <property type="entry name" value="Immunoglobulin_dom"/>
</dbReference>
<dbReference type="InterPro" id="IPR008266">
    <property type="entry name" value="Tyr_kinase_AS"/>
</dbReference>
<keyword evidence="4" id="KW-1003">Cell membrane</keyword>
<dbReference type="InterPro" id="IPR001824">
    <property type="entry name" value="Tyr_kinase_rcpt_3_CS"/>
</dbReference>
<feature type="chain" id="PRO_5045468460" description="receptor protein-tyrosine kinase" evidence="21">
    <location>
        <begin position="24"/>
        <end position="1408"/>
    </location>
</feature>
<keyword evidence="6" id="KW-0808">Transferase</keyword>
<dbReference type="PANTHER" id="PTHR24416:SF600">
    <property type="entry name" value="PDGF- AND VEGF-RECEPTOR RELATED, ISOFORM J"/>
    <property type="match status" value="1"/>
</dbReference>
<dbReference type="PROSITE" id="PS00109">
    <property type="entry name" value="PROTEIN_KINASE_TYR"/>
    <property type="match status" value="1"/>
</dbReference>
<dbReference type="Gene3D" id="1.10.510.10">
    <property type="entry name" value="Transferase(Phosphotransferase) domain 1"/>
    <property type="match status" value="1"/>
</dbReference>
<keyword evidence="8 19" id="KW-0547">Nucleotide-binding</keyword>
<dbReference type="InterPro" id="IPR017441">
    <property type="entry name" value="Protein_kinase_ATP_BS"/>
</dbReference>